<dbReference type="Gene3D" id="2.60.40.10">
    <property type="entry name" value="Immunoglobulins"/>
    <property type="match status" value="1"/>
</dbReference>
<dbReference type="InterPro" id="IPR013098">
    <property type="entry name" value="Ig_I-set"/>
</dbReference>
<keyword evidence="3" id="KW-1185">Reference proteome</keyword>
<evidence type="ECO:0000313" key="2">
    <source>
        <dbReference type="Ensembl" id="ENSACIP00000004078.1"/>
    </source>
</evidence>
<organism evidence="2 3">
    <name type="scientific">Amphilophus citrinellus</name>
    <name type="common">Midas cichlid</name>
    <name type="synonym">Cichlasoma citrinellum</name>
    <dbReference type="NCBI Taxonomy" id="61819"/>
    <lineage>
        <taxon>Eukaryota</taxon>
        <taxon>Metazoa</taxon>
        <taxon>Chordata</taxon>
        <taxon>Craniata</taxon>
        <taxon>Vertebrata</taxon>
        <taxon>Euteleostomi</taxon>
        <taxon>Actinopterygii</taxon>
        <taxon>Neopterygii</taxon>
        <taxon>Teleostei</taxon>
        <taxon>Neoteleostei</taxon>
        <taxon>Acanthomorphata</taxon>
        <taxon>Ovalentaria</taxon>
        <taxon>Cichlomorphae</taxon>
        <taxon>Cichliformes</taxon>
        <taxon>Cichlidae</taxon>
        <taxon>New World cichlids</taxon>
        <taxon>Cichlasomatinae</taxon>
        <taxon>Heroini</taxon>
        <taxon>Amphilophus</taxon>
    </lineage>
</organism>
<dbReference type="InterPro" id="IPR036179">
    <property type="entry name" value="Ig-like_dom_sf"/>
</dbReference>
<sequence>TRTTTDNCTPSRCTLKINDPQLQDHCHRSHKELREKGPPEILQELRDVLLVEGNPSIHSPKYGVLALADYFPAKRGKTMVLKAEISGEPPPVVAWTEMLSSFRVFFDVGDTNTMLTMKNAKLLDAGNYEVFVENNLGTDPSSKGFARVWAPN</sequence>
<reference evidence="2" key="2">
    <citation type="submission" date="2025-09" db="UniProtKB">
        <authorList>
            <consortium name="Ensembl"/>
        </authorList>
    </citation>
    <scope>IDENTIFICATION</scope>
</reference>
<dbReference type="SUPFAM" id="SSF48726">
    <property type="entry name" value="Immunoglobulin"/>
    <property type="match status" value="1"/>
</dbReference>
<name>A0A3Q0R222_AMPCI</name>
<proteinExistence type="predicted"/>
<accession>A0A3Q0R222</accession>
<dbReference type="PROSITE" id="PS50835">
    <property type="entry name" value="IG_LIKE"/>
    <property type="match status" value="1"/>
</dbReference>
<evidence type="ECO:0000259" key="1">
    <source>
        <dbReference type="PROSITE" id="PS50835"/>
    </source>
</evidence>
<dbReference type="GeneTree" id="ENSGT00940000169813"/>
<dbReference type="InterPro" id="IPR013783">
    <property type="entry name" value="Ig-like_fold"/>
</dbReference>
<dbReference type="Pfam" id="PF07679">
    <property type="entry name" value="I-set"/>
    <property type="match status" value="1"/>
</dbReference>
<dbReference type="Ensembl" id="ENSACIT00000004213.1">
    <property type="protein sequence ID" value="ENSACIP00000004078.1"/>
    <property type="gene ID" value="ENSACIG00000003182.1"/>
</dbReference>
<evidence type="ECO:0000313" key="3">
    <source>
        <dbReference type="Proteomes" id="UP000261340"/>
    </source>
</evidence>
<dbReference type="AlphaFoldDB" id="A0A3Q0R222"/>
<dbReference type="InterPro" id="IPR007110">
    <property type="entry name" value="Ig-like_dom"/>
</dbReference>
<feature type="domain" description="Ig-like" evidence="1">
    <location>
        <begin position="60"/>
        <end position="146"/>
    </location>
</feature>
<dbReference type="Proteomes" id="UP000261340">
    <property type="component" value="Unplaced"/>
</dbReference>
<reference evidence="2" key="1">
    <citation type="submission" date="2025-08" db="UniProtKB">
        <authorList>
            <consortium name="Ensembl"/>
        </authorList>
    </citation>
    <scope>IDENTIFICATION</scope>
</reference>
<protein>
    <recommendedName>
        <fullName evidence="1">Ig-like domain-containing protein</fullName>
    </recommendedName>
</protein>